<sequence>MVVGHAAGGVDHLEGHLTAKCRGQAHHHGFGNDQALGHVEAAVNFGRAIAVVDQQVRAVLLPVELARELKAEAGSPGLKILRHYRDDDGQLMAVSETVHPDDRFTLVPQIHRDKAI</sequence>
<evidence type="ECO:0000259" key="1">
    <source>
        <dbReference type="Pfam" id="PF07702"/>
    </source>
</evidence>
<dbReference type="InterPro" id="IPR011663">
    <property type="entry name" value="UTRA"/>
</dbReference>
<dbReference type="Pfam" id="PF07702">
    <property type="entry name" value="UTRA"/>
    <property type="match status" value="1"/>
</dbReference>
<feature type="domain" description="UbiC transcription regulator-associated" evidence="1">
    <location>
        <begin position="45"/>
        <end position="104"/>
    </location>
</feature>
<protein>
    <submittedName>
        <fullName evidence="2">UTRA domain-containing protein</fullName>
    </submittedName>
</protein>
<dbReference type="Proteomes" id="UP001046350">
    <property type="component" value="Chromosome"/>
</dbReference>
<accession>A0ABX8NEE6</accession>
<dbReference type="EMBL" id="CP077076">
    <property type="protein sequence ID" value="QXH54210.1"/>
    <property type="molecule type" value="Genomic_DNA"/>
</dbReference>
<name>A0ABX8NEE6_9PSED</name>
<reference evidence="2" key="1">
    <citation type="journal article" date="2021" name="Microorganisms">
        <title>The Ever-Expanding Pseudomonas Genus: Description of 43 New Species and Partition of the Pseudomonas putida Group.</title>
        <authorList>
            <person name="Girard L."/>
            <person name="Lood C."/>
            <person name="Hofte M."/>
            <person name="Vandamme P."/>
            <person name="Rokni-Zadeh H."/>
            <person name="van Noort V."/>
            <person name="Lavigne R."/>
            <person name="De Mot R."/>
        </authorList>
    </citation>
    <scope>NUCLEOTIDE SEQUENCE</scope>
    <source>
        <strain evidence="2">COW40</strain>
    </source>
</reference>
<keyword evidence="3" id="KW-1185">Reference proteome</keyword>
<evidence type="ECO:0000313" key="2">
    <source>
        <dbReference type="EMBL" id="QXH54210.1"/>
    </source>
</evidence>
<proteinExistence type="predicted"/>
<evidence type="ECO:0000313" key="3">
    <source>
        <dbReference type="Proteomes" id="UP001046350"/>
    </source>
</evidence>
<organism evidence="2 3">
    <name type="scientific">Pseudomonas fakonensis</name>
    <dbReference type="NCBI Taxonomy" id="2842355"/>
    <lineage>
        <taxon>Bacteria</taxon>
        <taxon>Pseudomonadati</taxon>
        <taxon>Pseudomonadota</taxon>
        <taxon>Gammaproteobacteria</taxon>
        <taxon>Pseudomonadales</taxon>
        <taxon>Pseudomonadaceae</taxon>
        <taxon>Pseudomonas</taxon>
    </lineage>
</organism>
<gene>
    <name evidence="2" type="ORF">KSS94_14400</name>
</gene>